<feature type="transmembrane region" description="Helical" evidence="1">
    <location>
        <begin position="284"/>
        <end position="303"/>
    </location>
</feature>
<feature type="transmembrane region" description="Helical" evidence="1">
    <location>
        <begin position="227"/>
        <end position="250"/>
    </location>
</feature>
<feature type="transmembrane region" description="Helical" evidence="1">
    <location>
        <begin position="196"/>
        <end position="215"/>
    </location>
</feature>
<feature type="transmembrane region" description="Helical" evidence="1">
    <location>
        <begin position="556"/>
        <end position="574"/>
    </location>
</feature>
<reference evidence="2 3" key="1">
    <citation type="journal article" date="2023" name="Int. J. Syst. Evol. Microbiol.">
        <title>Lactiplantibacillus brownii sp. nov., a novel psychrotolerant species isolated from sauerkraut.</title>
        <authorList>
            <person name="Heng Y.C."/>
            <person name="Silvaraju S."/>
            <person name="Lee J.K.Y."/>
            <person name="Kittelmann S."/>
        </authorList>
    </citation>
    <scope>NUCLEOTIDE SEQUENCE [LARGE SCALE GENOMIC DNA]</scope>
    <source>
        <strain evidence="2 3">WILCCON 0030</strain>
    </source>
</reference>
<name>A0ABU1A930_9LACO</name>
<evidence type="ECO:0000256" key="1">
    <source>
        <dbReference type="SAM" id="Phobius"/>
    </source>
</evidence>
<dbReference type="RefSeq" id="WP_308703116.1">
    <property type="nucleotide sequence ID" value="NZ_JAVCWF010000001.1"/>
</dbReference>
<gene>
    <name evidence="2" type="ORF">RA086_06965</name>
</gene>
<sequence>MGNQLRKYRQPTAICLGLIVLAFLSTYPAFTGHFFAINNDGDIHLARLEALYQAFKVGHLPSLVNFIGFGHQGIAMTAMYPWLTLMIFVIPRFLFQSPMLGLAVGFFLLNLFTVLNSYFLMKRLSQNKLAIWFGVILYQFNAYHFQLMFTRVALGEAFGYAFLPLIFLGLFGIWQHDRRGLLWLGSGMGLVANSHVLSLVMFVILLVLVELVRLIQRKLTWVELRSILWSAVLALLMASYSLINMVTWLLNNHMVSPTPSLIALDPANAFTRILNNTIIESSQGAHMGLAVSLIMLLLVIALFTKPIGRWQVWTLAGLSIFVLAQNWLPWVIFANTPLQYFQFTMRLLTIVALFLTIGWVLLLDQQGWHRRAVTIFYSLFVILIGAGGLYQYHQQVRQNYQWALNHSQRPGFSTSPEAAKLHYLTGKNYLANVNVMTMADYHLKKQAGGPKITAQEKLDLHLASRLNRLTVAFDNTKAAQFKHAKATDQQVSFEFYQKHAQAVKLPVVGYQQVNYQVKVNQQVVTYQHVAGQLQVKLPAGKSQIVVSVAHSTRHAGWLWLSVIVGLLTTAAIWIDPKRLWSTLKRHSRVQAQ</sequence>
<feature type="transmembrane region" description="Helical" evidence="1">
    <location>
        <begin position="310"/>
        <end position="328"/>
    </location>
</feature>
<feature type="transmembrane region" description="Helical" evidence="1">
    <location>
        <begin position="157"/>
        <end position="176"/>
    </location>
</feature>
<feature type="transmembrane region" description="Helical" evidence="1">
    <location>
        <begin position="340"/>
        <end position="362"/>
    </location>
</feature>
<keyword evidence="1" id="KW-0812">Transmembrane</keyword>
<keyword evidence="3" id="KW-1185">Reference proteome</keyword>
<keyword evidence="1" id="KW-0472">Membrane</keyword>
<accession>A0ABU1A930</accession>
<evidence type="ECO:0000313" key="2">
    <source>
        <dbReference type="EMBL" id="MDQ7937366.1"/>
    </source>
</evidence>
<organism evidence="2 3">
    <name type="scientific">Lactiplantibacillus brownii</name>
    <dbReference type="NCBI Taxonomy" id="3069269"/>
    <lineage>
        <taxon>Bacteria</taxon>
        <taxon>Bacillati</taxon>
        <taxon>Bacillota</taxon>
        <taxon>Bacilli</taxon>
        <taxon>Lactobacillales</taxon>
        <taxon>Lactobacillaceae</taxon>
        <taxon>Lactiplantibacillus</taxon>
    </lineage>
</organism>
<keyword evidence="1" id="KW-1133">Transmembrane helix</keyword>
<protein>
    <submittedName>
        <fullName evidence="2">Uncharacterized protein</fullName>
    </submittedName>
</protein>
<proteinExistence type="predicted"/>
<dbReference type="Proteomes" id="UP001227831">
    <property type="component" value="Unassembled WGS sequence"/>
</dbReference>
<feature type="transmembrane region" description="Helical" evidence="1">
    <location>
        <begin position="127"/>
        <end position="145"/>
    </location>
</feature>
<feature type="transmembrane region" description="Helical" evidence="1">
    <location>
        <begin position="374"/>
        <end position="392"/>
    </location>
</feature>
<evidence type="ECO:0000313" key="3">
    <source>
        <dbReference type="Proteomes" id="UP001227831"/>
    </source>
</evidence>
<feature type="transmembrane region" description="Helical" evidence="1">
    <location>
        <begin position="69"/>
        <end position="90"/>
    </location>
</feature>
<feature type="transmembrane region" description="Helical" evidence="1">
    <location>
        <begin position="12"/>
        <end position="30"/>
    </location>
</feature>
<dbReference type="EMBL" id="JAVCWF010000001">
    <property type="protein sequence ID" value="MDQ7937366.1"/>
    <property type="molecule type" value="Genomic_DNA"/>
</dbReference>
<feature type="transmembrane region" description="Helical" evidence="1">
    <location>
        <begin position="102"/>
        <end position="121"/>
    </location>
</feature>
<comment type="caution">
    <text evidence="2">The sequence shown here is derived from an EMBL/GenBank/DDBJ whole genome shotgun (WGS) entry which is preliminary data.</text>
</comment>